<name>A0ABV2ZYD8_9ACTN</name>
<evidence type="ECO:0000313" key="1">
    <source>
        <dbReference type="EMBL" id="MEU3787588.1"/>
    </source>
</evidence>
<sequence>MASPSNPHPNVHPRAGAYTNAAEVAALLEARAARVLPQALALVRHYAMLLETQVKANASGRPGPNAITGDYRRSWTHEVRVAGGAVSGTVGTNKPQGRRLEYGYIGPDSLGRIFDQPPYPHLGPAVHTVEPQFVEALGRIVDGGTS</sequence>
<protein>
    <submittedName>
        <fullName evidence="1">HK97 gp10 family phage protein</fullName>
    </submittedName>
</protein>
<dbReference type="InterPro" id="IPR010064">
    <property type="entry name" value="HK97-gp10_tail"/>
</dbReference>
<dbReference type="EMBL" id="JBEZVE010000046">
    <property type="protein sequence ID" value="MEU3787588.1"/>
    <property type="molecule type" value="Genomic_DNA"/>
</dbReference>
<dbReference type="Pfam" id="PF04883">
    <property type="entry name" value="HK97-gp10_like"/>
    <property type="match status" value="1"/>
</dbReference>
<reference evidence="1 2" key="1">
    <citation type="submission" date="2024-06" db="EMBL/GenBank/DDBJ databases">
        <title>The Natural Products Discovery Center: Release of the First 8490 Sequenced Strains for Exploring Actinobacteria Biosynthetic Diversity.</title>
        <authorList>
            <person name="Kalkreuter E."/>
            <person name="Kautsar S.A."/>
            <person name="Yang D."/>
            <person name="Bader C.D."/>
            <person name="Teijaro C.N."/>
            <person name="Fluegel L."/>
            <person name="Davis C.M."/>
            <person name="Simpson J.R."/>
            <person name="Lauterbach L."/>
            <person name="Steele A.D."/>
            <person name="Gui C."/>
            <person name="Meng S."/>
            <person name="Li G."/>
            <person name="Viehrig K."/>
            <person name="Ye F."/>
            <person name="Su P."/>
            <person name="Kiefer A.F."/>
            <person name="Nichols A."/>
            <person name="Cepeda A.J."/>
            <person name="Yan W."/>
            <person name="Fan B."/>
            <person name="Jiang Y."/>
            <person name="Adhikari A."/>
            <person name="Zheng C.-J."/>
            <person name="Schuster L."/>
            <person name="Cowan T.M."/>
            <person name="Smanski M.J."/>
            <person name="Chevrette M.G."/>
            <person name="De Carvalho L.P.S."/>
            <person name="Shen B."/>
        </authorList>
    </citation>
    <scope>NUCLEOTIDE SEQUENCE [LARGE SCALE GENOMIC DNA]</scope>
    <source>
        <strain evidence="1 2">NPDC033843</strain>
    </source>
</reference>
<gene>
    <name evidence="1" type="ORF">AB0E89_44950</name>
</gene>
<accession>A0ABV2ZYD8</accession>
<evidence type="ECO:0000313" key="2">
    <source>
        <dbReference type="Proteomes" id="UP001550739"/>
    </source>
</evidence>
<organism evidence="1 2">
    <name type="scientific">Streptomyces sp. 900129855</name>
    <dbReference type="NCBI Taxonomy" id="3155129"/>
    <lineage>
        <taxon>Bacteria</taxon>
        <taxon>Bacillati</taxon>
        <taxon>Actinomycetota</taxon>
        <taxon>Actinomycetes</taxon>
        <taxon>Kitasatosporales</taxon>
        <taxon>Streptomycetaceae</taxon>
        <taxon>Streptomyces</taxon>
    </lineage>
</organism>
<proteinExistence type="predicted"/>
<keyword evidence="2" id="KW-1185">Reference proteome</keyword>
<dbReference type="RefSeq" id="WP_361710252.1">
    <property type="nucleotide sequence ID" value="NZ_JBEZVE010000046.1"/>
</dbReference>
<comment type="caution">
    <text evidence="1">The sequence shown here is derived from an EMBL/GenBank/DDBJ whole genome shotgun (WGS) entry which is preliminary data.</text>
</comment>
<dbReference type="Proteomes" id="UP001550739">
    <property type="component" value="Unassembled WGS sequence"/>
</dbReference>